<reference evidence="1" key="1">
    <citation type="journal article" date="2021" name="mSystems">
        <title>Bacteria and Archaea Synergistically Convert Glycine Betaine to Biogenic Methane in the Formosa Cold Seep of the South China Sea.</title>
        <authorList>
            <person name="Li L."/>
            <person name="Zhang W."/>
            <person name="Zhang S."/>
            <person name="Song L."/>
            <person name="Sun Q."/>
            <person name="Zhang H."/>
            <person name="Xiang H."/>
            <person name="Dong X."/>
        </authorList>
    </citation>
    <scope>NUCLEOTIDE SEQUENCE</scope>
    <source>
        <strain evidence="1">ZWT</strain>
    </source>
</reference>
<name>A0A9J6P6I8_9CLOT</name>
<evidence type="ECO:0000313" key="2">
    <source>
        <dbReference type="Proteomes" id="UP001056429"/>
    </source>
</evidence>
<comment type="caution">
    <text evidence="1">The sequence shown here is derived from an EMBL/GenBank/DDBJ whole genome shotgun (WGS) entry which is preliminary data.</text>
</comment>
<protein>
    <submittedName>
        <fullName evidence="1">Uncharacterized protein</fullName>
    </submittedName>
</protein>
<dbReference type="EMBL" id="JAGSOJ010000003">
    <property type="protein sequence ID" value="MCM1991413.1"/>
    <property type="molecule type" value="Genomic_DNA"/>
</dbReference>
<sequence>MFEYYEGYEIDGSDTSYNILTPEIEKLKEVVNYYLNLKIIRKDVPIQITRVNTEQKGEFYKKSYYKYELDLMWEDVFSSSIKSFEISYEYVNPYNLYPEVKRDLIKSIVKNFDLKEENLVQPVLLPNEYTQGYMELFLEPDIAKKRYTYFNEICGDDYCEKQQNNNIRFIDVYCSLGGPNILKYYALKKMSMAFPELEIDAEANISNISWYEIHGENFLYEQIDFSSKDLYTTINRILNLEGVETNYENPFINVYHCNDKEKYHQFRYESISYKEKEPKVLGEIDTELECLMGLCEKYHDRTLRGHIEFAKQIAPLGFVTDKEFHRCTSIELKIFKPNSDSFNYGEIYFIRKNNGIQLKLLVPQKIRSYVERILDL</sequence>
<dbReference type="RefSeq" id="WP_250860515.1">
    <property type="nucleotide sequence ID" value="NZ_JAGSOJ010000003.1"/>
</dbReference>
<proteinExistence type="predicted"/>
<dbReference type="AlphaFoldDB" id="A0A9J6P6I8"/>
<dbReference type="Proteomes" id="UP001056429">
    <property type="component" value="Unassembled WGS sequence"/>
</dbReference>
<organism evidence="1 2">
    <name type="scientific">Oceanirhabdus seepicola</name>
    <dbReference type="NCBI Taxonomy" id="2828781"/>
    <lineage>
        <taxon>Bacteria</taxon>
        <taxon>Bacillati</taxon>
        <taxon>Bacillota</taxon>
        <taxon>Clostridia</taxon>
        <taxon>Eubacteriales</taxon>
        <taxon>Clostridiaceae</taxon>
        <taxon>Oceanirhabdus</taxon>
    </lineage>
</organism>
<accession>A0A9J6P6I8</accession>
<reference evidence="1" key="2">
    <citation type="submission" date="2021-04" db="EMBL/GenBank/DDBJ databases">
        <authorList>
            <person name="Dong X."/>
        </authorList>
    </citation>
    <scope>NUCLEOTIDE SEQUENCE</scope>
    <source>
        <strain evidence="1">ZWT</strain>
    </source>
</reference>
<keyword evidence="2" id="KW-1185">Reference proteome</keyword>
<gene>
    <name evidence="1" type="ORF">KDK92_16890</name>
</gene>
<evidence type="ECO:0000313" key="1">
    <source>
        <dbReference type="EMBL" id="MCM1991413.1"/>
    </source>
</evidence>